<gene>
    <name evidence="3" type="ORF">IQ215_05655</name>
</gene>
<dbReference type="InterPro" id="IPR009472">
    <property type="entry name" value="Tab2-like"/>
</dbReference>
<dbReference type="Pfam" id="PF06485">
    <property type="entry name" value="Tab2-like_N"/>
    <property type="match status" value="1"/>
</dbReference>
<keyword evidence="4" id="KW-1185">Reference proteome</keyword>
<feature type="domain" description="RNA-binding protein Tab2/Atab2 C-terminal" evidence="2">
    <location>
        <begin position="132"/>
        <end position="286"/>
    </location>
</feature>
<feature type="domain" description="RNA-binding protein Tab2-like N-terminal" evidence="1">
    <location>
        <begin position="4"/>
        <end position="114"/>
    </location>
</feature>
<reference evidence="3 4" key="1">
    <citation type="submission" date="2020-10" db="EMBL/GenBank/DDBJ databases">
        <authorList>
            <person name="Castelo-Branco R."/>
            <person name="Eusebio N."/>
            <person name="Adriana R."/>
            <person name="Vieira A."/>
            <person name="Brugerolle De Fraissinette N."/>
            <person name="Rezende De Castro R."/>
            <person name="Schneider M.P."/>
            <person name="Vasconcelos V."/>
            <person name="Leao P.N."/>
        </authorList>
    </citation>
    <scope>NUCLEOTIDE SEQUENCE [LARGE SCALE GENOMIC DNA]</scope>
    <source>
        <strain evidence="3 4">LEGE 03274</strain>
    </source>
</reference>
<proteinExistence type="predicted"/>
<sequence length="289" mass="32644">MGRIWELDFYSRPIFDENNKKLWEILICESPTDIDSDYNSLFRYSQFCSNSDVNSITLGGAIASAMEKAGETPSKIRFFRRQMNNMIIKACDDAGIPVFPSRHTYALNRWLDEREVDFYPHQEGYQAPKNTASVQYPQGNAISLPDAVKGDRTDKWALVSLGSDDFQDMNQWAIAFGEAFPLSLANIKENTKIPGLIIFSKRALPLAAWMSGLELGYLRLEKGQFPRICLETGVSDSWILANLTDDKTLAEGEGFENTKQQAHGVHFLAIQSSPDSESFEGFWLLKQES</sequence>
<comment type="caution">
    <text evidence="3">The sequence shown here is derived from an EMBL/GenBank/DDBJ whole genome shotgun (WGS) entry which is preliminary data.</text>
</comment>
<evidence type="ECO:0000313" key="3">
    <source>
        <dbReference type="EMBL" id="MBE9222178.1"/>
    </source>
</evidence>
<organism evidence="3 4">
    <name type="scientific">Cyanobacterium stanieri LEGE 03274</name>
    <dbReference type="NCBI Taxonomy" id="1828756"/>
    <lineage>
        <taxon>Bacteria</taxon>
        <taxon>Bacillati</taxon>
        <taxon>Cyanobacteriota</taxon>
        <taxon>Cyanophyceae</taxon>
        <taxon>Oscillatoriophycideae</taxon>
        <taxon>Chroococcales</taxon>
        <taxon>Geminocystaceae</taxon>
        <taxon>Cyanobacterium</taxon>
    </lineage>
</organism>
<dbReference type="Pfam" id="PF20429">
    <property type="entry name" value="Tab2-like_C"/>
    <property type="match status" value="1"/>
</dbReference>
<dbReference type="InterPro" id="IPR046761">
    <property type="entry name" value="Tab2-like_C"/>
</dbReference>
<dbReference type="EMBL" id="JADEWC010000009">
    <property type="protein sequence ID" value="MBE9222178.1"/>
    <property type="molecule type" value="Genomic_DNA"/>
</dbReference>
<evidence type="ECO:0000259" key="1">
    <source>
        <dbReference type="Pfam" id="PF06485"/>
    </source>
</evidence>
<dbReference type="Proteomes" id="UP000654604">
    <property type="component" value="Unassembled WGS sequence"/>
</dbReference>
<dbReference type="PANTHER" id="PTHR34556:SF2">
    <property type="entry name" value="PROTEIN TAB2 HOMOLOG, CHLOROPLASTIC"/>
    <property type="match status" value="1"/>
</dbReference>
<protein>
    <submittedName>
        <fullName evidence="3">Tab2/Atab2 family RNA-binding protein</fullName>
    </submittedName>
</protein>
<accession>A0ABR9V2R3</accession>
<name>A0ABR9V2R3_9CHRO</name>
<dbReference type="RefSeq" id="WP_193800342.1">
    <property type="nucleotide sequence ID" value="NZ_JADEWC010000009.1"/>
</dbReference>
<dbReference type="PANTHER" id="PTHR34556">
    <property type="match status" value="1"/>
</dbReference>
<evidence type="ECO:0000259" key="2">
    <source>
        <dbReference type="Pfam" id="PF20429"/>
    </source>
</evidence>
<dbReference type="InterPro" id="IPR046760">
    <property type="entry name" value="Tab2-like_N"/>
</dbReference>
<evidence type="ECO:0000313" key="4">
    <source>
        <dbReference type="Proteomes" id="UP000654604"/>
    </source>
</evidence>